<keyword evidence="4 10" id="KW-0808">Transferase</keyword>
<evidence type="ECO:0000256" key="3">
    <source>
        <dbReference type="ARBA" id="ARBA00022630"/>
    </source>
</evidence>
<dbReference type="AlphaFoldDB" id="A0A2D3NVD0"/>
<keyword evidence="3 10" id="KW-0285">Flavoprotein</keyword>
<evidence type="ECO:0000256" key="4">
    <source>
        <dbReference type="ARBA" id="ARBA00022679"/>
    </source>
</evidence>
<feature type="binding site" evidence="11">
    <location>
        <position position="178"/>
    </location>
    <ligand>
        <name>Mg(2+)</name>
        <dbReference type="ChEBI" id="CHEBI:18420"/>
    </ligand>
</feature>
<keyword evidence="6 10" id="KW-0274">FAD</keyword>
<evidence type="ECO:0000256" key="1">
    <source>
        <dbReference type="ARBA" id="ARBA00011955"/>
    </source>
</evidence>
<keyword evidence="12" id="KW-0449">Lipoprotein</keyword>
<evidence type="ECO:0000256" key="8">
    <source>
        <dbReference type="ARBA" id="ARBA00031306"/>
    </source>
</evidence>
<dbReference type="SUPFAM" id="SSF143631">
    <property type="entry name" value="ApbE-like"/>
    <property type="match status" value="1"/>
</dbReference>
<comment type="catalytic activity">
    <reaction evidence="9 10 12">
        <text>L-threonyl-[protein] + FAD = FMN-L-threonyl-[protein] + AMP + H(+)</text>
        <dbReference type="Rhea" id="RHEA:36847"/>
        <dbReference type="Rhea" id="RHEA-COMP:11060"/>
        <dbReference type="Rhea" id="RHEA-COMP:11061"/>
        <dbReference type="ChEBI" id="CHEBI:15378"/>
        <dbReference type="ChEBI" id="CHEBI:30013"/>
        <dbReference type="ChEBI" id="CHEBI:57692"/>
        <dbReference type="ChEBI" id="CHEBI:74257"/>
        <dbReference type="ChEBI" id="CHEBI:456215"/>
        <dbReference type="EC" id="2.7.1.180"/>
    </reaction>
</comment>
<evidence type="ECO:0000256" key="2">
    <source>
        <dbReference type="ARBA" id="ARBA00016337"/>
    </source>
</evidence>
<gene>
    <name evidence="13" type="ORF">CTM72_06170</name>
</gene>
<dbReference type="Pfam" id="PF02424">
    <property type="entry name" value="ApbE"/>
    <property type="match status" value="1"/>
</dbReference>
<dbReference type="GO" id="GO:0005886">
    <property type="term" value="C:plasma membrane"/>
    <property type="evidence" value="ECO:0007669"/>
    <property type="project" value="UniProtKB-SubCell"/>
</dbReference>
<dbReference type="PANTHER" id="PTHR30040:SF2">
    <property type="entry name" value="FAD:PROTEIN FMN TRANSFERASE"/>
    <property type="match status" value="1"/>
</dbReference>
<evidence type="ECO:0000256" key="11">
    <source>
        <dbReference type="PIRSR" id="PIRSR006268-2"/>
    </source>
</evidence>
<feature type="binding site" evidence="11">
    <location>
        <position position="294"/>
    </location>
    <ligand>
        <name>Mg(2+)</name>
        <dbReference type="ChEBI" id="CHEBI:18420"/>
    </ligand>
</feature>
<keyword evidence="12" id="KW-0472">Membrane</keyword>
<evidence type="ECO:0000256" key="5">
    <source>
        <dbReference type="ARBA" id="ARBA00022723"/>
    </source>
</evidence>
<evidence type="ECO:0000256" key="9">
    <source>
        <dbReference type="ARBA" id="ARBA00048540"/>
    </source>
</evidence>
<keyword evidence="5 10" id="KW-0479">Metal-binding</keyword>
<dbReference type="Proteomes" id="UP000230056">
    <property type="component" value="Chromosome"/>
</dbReference>
<dbReference type="EC" id="2.7.1.180" evidence="1 10"/>
<sequence length="338" mass="38402">MVKTNKFIAFILVFLSIFLISCGKKVEKVEESKFLFGTYIKIVVYSDDKEKAMNSIEKAFNEIQRIDEKYNSKVEGSLIYNLNTTDNKSIKLDAEGLELFKGVKKAYELSEHKYDVTIAPLLELWGFTEEAMELPNLKLPTKEEIEYTKTFVDFSKVHISEDGTLTLESPVKEIDTGSFLKGYAIYRAKEVLKAEGIDSAFITSISSMDLIGTKPEGKPWKIGLQNPENPSEILGIVSLKNKAMGVSGDYQTYVEIDGKMYHHILDKDTGYPVEDKKMVVVLCDNAFEADLLSTTFFLMPIDKAINYVNSRDDLEILIVDKDMNIITSKNFEYEEVKK</sequence>
<keyword evidence="7 10" id="KW-0460">Magnesium</keyword>
<proteinExistence type="inferred from homology"/>
<keyword evidence="12" id="KW-0997">Cell inner membrane</keyword>
<dbReference type="Gene3D" id="3.10.520.10">
    <property type="entry name" value="ApbE-like domains"/>
    <property type="match status" value="1"/>
</dbReference>
<name>A0A2D3NVD0_9FUSO</name>
<evidence type="ECO:0000256" key="6">
    <source>
        <dbReference type="ARBA" id="ARBA00022827"/>
    </source>
</evidence>
<dbReference type="InterPro" id="IPR024932">
    <property type="entry name" value="ApbE"/>
</dbReference>
<evidence type="ECO:0000256" key="12">
    <source>
        <dbReference type="RuleBase" id="RU363002"/>
    </source>
</evidence>
<dbReference type="GO" id="GO:0046872">
    <property type="term" value="F:metal ion binding"/>
    <property type="evidence" value="ECO:0007669"/>
    <property type="project" value="UniProtKB-UniRule"/>
</dbReference>
<accession>A0A2D3NVD0</accession>
<dbReference type="InterPro" id="IPR003374">
    <property type="entry name" value="ApbE-like_sf"/>
</dbReference>
<dbReference type="RefSeq" id="WP_100024834.1">
    <property type="nucleotide sequence ID" value="NZ_CP024699.1"/>
</dbReference>
<comment type="cofactor">
    <cofactor evidence="11">
        <name>Mg(2+)</name>
        <dbReference type="ChEBI" id="CHEBI:18420"/>
    </cofactor>
    <cofactor evidence="11">
        <name>Mn(2+)</name>
        <dbReference type="ChEBI" id="CHEBI:29035"/>
    </cofactor>
    <text evidence="11">Magnesium. Can also use manganese.</text>
</comment>
<keyword evidence="12" id="KW-1003">Cell membrane</keyword>
<dbReference type="GO" id="GO:0016740">
    <property type="term" value="F:transferase activity"/>
    <property type="evidence" value="ECO:0007669"/>
    <property type="project" value="UniProtKB-UniRule"/>
</dbReference>
<dbReference type="PROSITE" id="PS51257">
    <property type="entry name" value="PROKAR_LIPOPROTEIN"/>
    <property type="match status" value="1"/>
</dbReference>
<comment type="subcellular location">
    <subcellularLocation>
        <location evidence="12">Cell inner membrane</location>
        <topology evidence="12">Lipid-anchor</topology>
        <orientation evidence="12">Periplasmic side</orientation>
    </subcellularLocation>
</comment>
<reference evidence="13 14" key="1">
    <citation type="submission" date="2017-11" db="EMBL/GenBank/DDBJ databases">
        <title>Genome sequencing of Fusobacterium periodonticum KCOM 1261.</title>
        <authorList>
            <person name="Kook J.-K."/>
            <person name="Park S.-N."/>
            <person name="Lim Y.K."/>
        </authorList>
    </citation>
    <scope>NUCLEOTIDE SEQUENCE [LARGE SCALE GENOMIC DNA]</scope>
    <source>
        <strain evidence="13 14">KCOM 1261</strain>
    </source>
</reference>
<protein>
    <recommendedName>
        <fullName evidence="2 10">FAD:protein FMN transferase</fullName>
        <ecNumber evidence="1 10">2.7.1.180</ecNumber>
    </recommendedName>
    <alternativeName>
        <fullName evidence="8 10">Flavin transferase</fullName>
    </alternativeName>
</protein>
<evidence type="ECO:0000256" key="7">
    <source>
        <dbReference type="ARBA" id="ARBA00022842"/>
    </source>
</evidence>
<evidence type="ECO:0000313" key="13">
    <source>
        <dbReference type="EMBL" id="ATV59357.1"/>
    </source>
</evidence>
<evidence type="ECO:0000256" key="10">
    <source>
        <dbReference type="PIRNR" id="PIRNR006268"/>
    </source>
</evidence>
<organism evidence="13 14">
    <name type="scientific">Fusobacterium pseudoperiodonticum</name>
    <dbReference type="NCBI Taxonomy" id="2663009"/>
    <lineage>
        <taxon>Bacteria</taxon>
        <taxon>Fusobacteriati</taxon>
        <taxon>Fusobacteriota</taxon>
        <taxon>Fusobacteriia</taxon>
        <taxon>Fusobacteriales</taxon>
        <taxon>Fusobacteriaceae</taxon>
        <taxon>Fusobacterium</taxon>
    </lineage>
</organism>
<evidence type="ECO:0000313" key="14">
    <source>
        <dbReference type="Proteomes" id="UP000230056"/>
    </source>
</evidence>
<comment type="similarity">
    <text evidence="10 12">Belongs to the ApbE family.</text>
</comment>
<dbReference type="PIRSF" id="PIRSF006268">
    <property type="entry name" value="ApbE"/>
    <property type="match status" value="1"/>
</dbReference>
<feature type="binding site" evidence="11">
    <location>
        <position position="290"/>
    </location>
    <ligand>
        <name>Mg(2+)</name>
        <dbReference type="ChEBI" id="CHEBI:18420"/>
    </ligand>
</feature>
<dbReference type="PANTHER" id="PTHR30040">
    <property type="entry name" value="THIAMINE BIOSYNTHESIS LIPOPROTEIN APBE"/>
    <property type="match status" value="1"/>
</dbReference>
<comment type="function">
    <text evidence="12">Flavin transferase that catalyzes the transfer of the FMN moiety of FAD and its covalent binding to the hydroxyl group of a threonine residue in a target flavoprotein.</text>
</comment>
<dbReference type="EMBL" id="CP024699">
    <property type="protein sequence ID" value="ATV59357.1"/>
    <property type="molecule type" value="Genomic_DNA"/>
</dbReference>